<sequence>MSATVPVEGMTWDLGALREDVMAAFGPDQRRLVAQSIQSVSDRRRFSAYHYQEAMRIIAAKVDGRPGDELLPIMMGVDDNDTGSFEDARFIAYANIVACMHSMRSVADNLVHLVYYATGMNRDAATCIKKEQYITWETVRKNLIPAAVKAELDALHEHADFKYLRALDNHCKHRSIVDIGYAISITDDTHGMRIKAFTHDGIDHAHQWVRPFLKSEYQRQEAVILRAGNHLNGYVAQCRKDSQRASTAND</sequence>
<gene>
    <name evidence="1" type="ORF">CFBP8129_47630</name>
</gene>
<geneLocation type="plasmid" evidence="1">
    <name>CFBP8129_p46</name>
</geneLocation>
<accession>A0A6V7FKH8</accession>
<evidence type="ECO:0000313" key="1">
    <source>
        <dbReference type="EMBL" id="CAD0364263.1"/>
    </source>
</evidence>
<dbReference type="AlphaFoldDB" id="A0A6V7FKH8"/>
<keyword evidence="1" id="KW-0614">Plasmid</keyword>
<reference evidence="1" key="1">
    <citation type="submission" date="2020-07" db="EMBL/GenBank/DDBJ databases">
        <authorList>
            <person name="Pothier F. J."/>
        </authorList>
    </citation>
    <scope>NUCLEOTIDE SEQUENCE [LARGE SCALE GENOMIC DNA]</scope>
    <source>
        <plasmid evidence="1">CFBP8129_p46</plasmid>
    </source>
</reference>
<dbReference type="RefSeq" id="WP_046932117.1">
    <property type="nucleotide sequence ID" value="NZ_CP018730.1"/>
</dbReference>
<proteinExistence type="predicted"/>
<dbReference type="EMBL" id="LR828255">
    <property type="protein sequence ID" value="CAD0364265.1"/>
    <property type="molecule type" value="Genomic_DNA"/>
</dbReference>
<name>A0A6V7FKH8_9XANT</name>
<organism evidence="1">
    <name type="scientific">Xanthomonas hortorum pv. gardneri</name>
    <dbReference type="NCBI Taxonomy" id="2754056"/>
    <lineage>
        <taxon>Bacteria</taxon>
        <taxon>Pseudomonadati</taxon>
        <taxon>Pseudomonadota</taxon>
        <taxon>Gammaproteobacteria</taxon>
        <taxon>Lysobacterales</taxon>
        <taxon>Lysobacteraceae</taxon>
        <taxon>Xanthomonas</taxon>
    </lineage>
</organism>
<dbReference type="EMBL" id="LR828255">
    <property type="protein sequence ID" value="CAD0364263.1"/>
    <property type="molecule type" value="Genomic_DNA"/>
</dbReference>
<protein>
    <submittedName>
        <fullName evidence="1">Uncharacterized protein</fullName>
    </submittedName>
</protein>